<evidence type="ECO:0000256" key="3">
    <source>
        <dbReference type="ARBA" id="ARBA00022448"/>
    </source>
</evidence>
<dbReference type="InterPro" id="IPR050490">
    <property type="entry name" value="Bact_solute-bd_prot1"/>
</dbReference>
<dbReference type="PROSITE" id="PS51257">
    <property type="entry name" value="PROKAR_LIPOPROTEIN"/>
    <property type="match status" value="1"/>
</dbReference>
<comment type="similarity">
    <text evidence="2">Belongs to the bacterial solute-binding protein 1 family.</text>
</comment>
<evidence type="ECO:0000256" key="1">
    <source>
        <dbReference type="ARBA" id="ARBA00004196"/>
    </source>
</evidence>
<dbReference type="InterPro" id="IPR006059">
    <property type="entry name" value="SBP"/>
</dbReference>
<dbReference type="Gene3D" id="3.40.190.10">
    <property type="entry name" value="Periplasmic binding protein-like II"/>
    <property type="match status" value="2"/>
</dbReference>
<dbReference type="AlphaFoldDB" id="A0A6N2V971"/>
<feature type="chain" id="PRO_5038359684" evidence="5">
    <location>
        <begin position="21"/>
        <end position="461"/>
    </location>
</feature>
<comment type="subcellular location">
    <subcellularLocation>
        <location evidence="1">Cell envelope</location>
    </subcellularLocation>
</comment>
<feature type="signal peptide" evidence="5">
    <location>
        <begin position="1"/>
        <end position="20"/>
    </location>
</feature>
<dbReference type="PANTHER" id="PTHR43649">
    <property type="entry name" value="ARABINOSE-BINDING PROTEIN-RELATED"/>
    <property type="match status" value="1"/>
</dbReference>
<dbReference type="Pfam" id="PF13416">
    <property type="entry name" value="SBP_bac_8"/>
    <property type="match status" value="1"/>
</dbReference>
<keyword evidence="3" id="KW-0813">Transport</keyword>
<reference evidence="6" key="1">
    <citation type="submission" date="2019-11" db="EMBL/GenBank/DDBJ databases">
        <authorList>
            <person name="Feng L."/>
        </authorList>
    </citation>
    <scope>NUCLEOTIDE SEQUENCE</scope>
    <source>
        <strain evidence="6">AundefinedLFYP135</strain>
    </source>
</reference>
<dbReference type="CDD" id="cd14748">
    <property type="entry name" value="PBP2_UgpB"/>
    <property type="match status" value="1"/>
</dbReference>
<name>A0A6N2V971_9FIRM</name>
<evidence type="ECO:0000256" key="2">
    <source>
        <dbReference type="ARBA" id="ARBA00008520"/>
    </source>
</evidence>
<dbReference type="PANTHER" id="PTHR43649:SF31">
    <property type="entry name" value="SN-GLYCEROL-3-PHOSPHATE-BINDING PERIPLASMIC PROTEIN UGPB"/>
    <property type="match status" value="1"/>
</dbReference>
<evidence type="ECO:0000256" key="5">
    <source>
        <dbReference type="SAM" id="SignalP"/>
    </source>
</evidence>
<keyword evidence="4 5" id="KW-0732">Signal</keyword>
<evidence type="ECO:0000256" key="4">
    <source>
        <dbReference type="ARBA" id="ARBA00022729"/>
    </source>
</evidence>
<protein>
    <submittedName>
        <fullName evidence="6">sn-glycerol-3-phosphate-binding periplasmic protein UgpB</fullName>
    </submittedName>
</protein>
<evidence type="ECO:0000313" key="6">
    <source>
        <dbReference type="EMBL" id="VYT24901.1"/>
    </source>
</evidence>
<sequence length="461" mass="50072">MKLKRTLAAVLAAAMTLSMAGCGGGGNSSSGSSTGGSESGTTEIVFWHAMGGVMGEQVDLMIKNFNESQDKVHVTAQYQGKYDDELTKLKSAMTDGSGSGPDIVQVYDIGSKFMVDSGYIVPVEDFIAADESFNKEDIEPNLVSYYSVDGKQYAMPFNSSTPLLYYNKDAFKEAGLDPEKAPETFAQVLEYAEKLTKKDGDKVTQYGFSMAIYGWFFEQLIAVQGEFYADNNNGRTANATKVVFDENGAGLNVVQTWKDLVDSGFVGNFGRNTDDTRNAFIAGRTAMYLDSTAQLASVIKGVGGRFEIGTGNMPRIGEKEDGGVIIGGGSLWIIDNKDEARKNAAWEFVKYASSPEAQAAWMQGTGYFATNVKSYEIESMKTYLEENPNFTTAINQLHNTPTNEFTSGALLGVFPEARAKFEENMELVLMGQQTPEDCIKNVATAVNAAITNYNETTETAK</sequence>
<proteinExistence type="inferred from homology"/>
<organism evidence="6">
    <name type="scientific">uncultured Anaerotruncus sp</name>
    <dbReference type="NCBI Taxonomy" id="905011"/>
    <lineage>
        <taxon>Bacteria</taxon>
        <taxon>Bacillati</taxon>
        <taxon>Bacillota</taxon>
        <taxon>Clostridia</taxon>
        <taxon>Eubacteriales</taxon>
        <taxon>Oscillospiraceae</taxon>
        <taxon>Anaerotruncus</taxon>
        <taxon>environmental samples</taxon>
    </lineage>
</organism>
<accession>A0A6N2V971</accession>
<dbReference type="EMBL" id="CACRSL010000005">
    <property type="protein sequence ID" value="VYT24901.1"/>
    <property type="molecule type" value="Genomic_DNA"/>
</dbReference>
<gene>
    <name evidence="6" type="primary">ugpB_2</name>
    <name evidence="6" type="ORF">AULFYP135_02266</name>
</gene>
<dbReference type="GO" id="GO:0030313">
    <property type="term" value="C:cell envelope"/>
    <property type="evidence" value="ECO:0007669"/>
    <property type="project" value="UniProtKB-SubCell"/>
</dbReference>
<dbReference type="SUPFAM" id="SSF53850">
    <property type="entry name" value="Periplasmic binding protein-like II"/>
    <property type="match status" value="1"/>
</dbReference>